<dbReference type="PRINTS" id="PR00738">
    <property type="entry name" value="GLHYDRLASE20"/>
</dbReference>
<evidence type="ECO:0000313" key="8">
    <source>
        <dbReference type="Proteomes" id="UP000318571"/>
    </source>
</evidence>
<comment type="similarity">
    <text evidence="2">Belongs to the glycosyl hydrolase 20 family.</text>
</comment>
<evidence type="ECO:0000256" key="2">
    <source>
        <dbReference type="ARBA" id="ARBA00006285"/>
    </source>
</evidence>
<dbReference type="InterPro" id="IPR017853">
    <property type="entry name" value="GH"/>
</dbReference>
<dbReference type="STRING" id="6832.A0A553PH39"/>
<keyword evidence="5" id="KW-0378">Hydrolase</keyword>
<dbReference type="Proteomes" id="UP000318571">
    <property type="component" value="Chromosome 5"/>
</dbReference>
<dbReference type="InterPro" id="IPR029018">
    <property type="entry name" value="Hex-like_dom2"/>
</dbReference>
<dbReference type="InterPro" id="IPR025705">
    <property type="entry name" value="Beta_hexosaminidase_sua/sub"/>
</dbReference>
<dbReference type="PANTHER" id="PTHR22600">
    <property type="entry name" value="BETA-HEXOSAMINIDASE"/>
    <property type="match status" value="1"/>
</dbReference>
<evidence type="ECO:0000259" key="6">
    <source>
        <dbReference type="Pfam" id="PF00728"/>
    </source>
</evidence>
<protein>
    <recommendedName>
        <fullName evidence="3">beta-N-acetylhexosaminidase</fullName>
        <ecNumber evidence="3">3.2.1.52</ecNumber>
    </recommendedName>
</protein>
<dbReference type="Gene3D" id="3.20.20.80">
    <property type="entry name" value="Glycosidases"/>
    <property type="match status" value="2"/>
</dbReference>
<sequence>MKAVISKIRPKSNLNDERFLHALLEYRNTPRKDGISSVQRLFGRQTGTQLPISPMRFSYPPWTYQCLSPKGVCQRVRVDEHTKDFIGWNQCRMTCGVEERVPFIFWPRPNGPTVLSNTTFNFLPGDVKLIIDAHEPAATKMQDWRSWIKNELYYKHPNYDWTHLSPFVGMKSETAISVQLKVMNTSSEAVDESYEIVLGENHRVRQDNAYYMEIRAQSIYAAKQALETFIQMISFDEITETLQVYTSAKIKDEPKFAWRGLKLDSSTTFFHVQSIENILDGMSTMKMNFLHWKILGSKSFPFRAQEIQELAELGTKNIRNAYSVEQVAHVVQYGLMKGIRVIPELDVLDLQAGFEFQDNCLETCPDSCLSLPCVQLNFTSQKNWDVLKIVVQQFSRAFDISWFHFGKVKPSLNCPISQGILKTYESVASQTQNMMAMVNDDTSSNFLVQISHPNAMGSLMKTYSPQNTVVVVAETSSQVVWRDQFNLEGEARFTDLLNTRDYKSKIVGIEISLDSPAIDEYNIHSRLWLKACVMADYLWSGIIEPEDDLAFRERLSVQRKRLTQRGLPVDTIPSD</sequence>
<dbReference type="Gene3D" id="3.30.379.10">
    <property type="entry name" value="Chitobiase/beta-hexosaminidase domain 2-like"/>
    <property type="match status" value="1"/>
</dbReference>
<gene>
    <name evidence="7" type="ORF">TCAL_10200</name>
</gene>
<comment type="caution">
    <text evidence="7">The sequence shown here is derived from an EMBL/GenBank/DDBJ whole genome shotgun (WGS) entry which is preliminary data.</text>
</comment>
<evidence type="ECO:0000256" key="1">
    <source>
        <dbReference type="ARBA" id="ARBA00001231"/>
    </source>
</evidence>
<name>A0A553PH39_TIGCA</name>
<evidence type="ECO:0000313" key="7">
    <source>
        <dbReference type="EMBL" id="TRY76999.1"/>
    </source>
</evidence>
<organism evidence="7 8">
    <name type="scientific">Tigriopus californicus</name>
    <name type="common">Marine copepod</name>
    <dbReference type="NCBI Taxonomy" id="6832"/>
    <lineage>
        <taxon>Eukaryota</taxon>
        <taxon>Metazoa</taxon>
        <taxon>Ecdysozoa</taxon>
        <taxon>Arthropoda</taxon>
        <taxon>Crustacea</taxon>
        <taxon>Multicrustacea</taxon>
        <taxon>Hexanauplia</taxon>
        <taxon>Copepoda</taxon>
        <taxon>Harpacticoida</taxon>
        <taxon>Harpacticidae</taxon>
        <taxon>Tigriopus</taxon>
    </lineage>
</organism>
<dbReference type="Pfam" id="PF00728">
    <property type="entry name" value="Glyco_hydro_20"/>
    <property type="match status" value="1"/>
</dbReference>
<feature type="domain" description="Glycoside hydrolase family 20 catalytic" evidence="6">
    <location>
        <begin position="256"/>
        <end position="408"/>
    </location>
</feature>
<dbReference type="GO" id="GO:0004563">
    <property type="term" value="F:beta-N-acetylhexosaminidase activity"/>
    <property type="evidence" value="ECO:0007669"/>
    <property type="project" value="UniProtKB-EC"/>
</dbReference>
<dbReference type="GO" id="GO:0005975">
    <property type="term" value="P:carbohydrate metabolic process"/>
    <property type="evidence" value="ECO:0007669"/>
    <property type="project" value="InterPro"/>
</dbReference>
<dbReference type="AlphaFoldDB" id="A0A553PH39"/>
<dbReference type="EC" id="3.2.1.52" evidence="3"/>
<dbReference type="SUPFAM" id="SSF51445">
    <property type="entry name" value="(Trans)glycosidases"/>
    <property type="match status" value="1"/>
</dbReference>
<dbReference type="PANTHER" id="PTHR22600:SF26">
    <property type="entry name" value="BETA-N-ACETYLHEXOSAMINIDASE"/>
    <property type="match status" value="1"/>
</dbReference>
<evidence type="ECO:0000256" key="3">
    <source>
        <dbReference type="ARBA" id="ARBA00012663"/>
    </source>
</evidence>
<dbReference type="EMBL" id="VCGU01000004">
    <property type="protein sequence ID" value="TRY76999.1"/>
    <property type="molecule type" value="Genomic_DNA"/>
</dbReference>
<proteinExistence type="inferred from homology"/>
<dbReference type="InterPro" id="IPR015883">
    <property type="entry name" value="Glyco_hydro_20_cat"/>
</dbReference>
<evidence type="ECO:0000256" key="4">
    <source>
        <dbReference type="ARBA" id="ARBA00022729"/>
    </source>
</evidence>
<keyword evidence="4" id="KW-0732">Signal</keyword>
<evidence type="ECO:0000256" key="5">
    <source>
        <dbReference type="ARBA" id="ARBA00022801"/>
    </source>
</evidence>
<keyword evidence="8" id="KW-1185">Reference proteome</keyword>
<dbReference type="GO" id="GO:0016020">
    <property type="term" value="C:membrane"/>
    <property type="evidence" value="ECO:0007669"/>
    <property type="project" value="TreeGrafter"/>
</dbReference>
<reference evidence="7 8" key="1">
    <citation type="journal article" date="2018" name="Nat. Ecol. Evol.">
        <title>Genomic signatures of mitonuclear coevolution across populations of Tigriopus californicus.</title>
        <authorList>
            <person name="Barreto F.S."/>
            <person name="Watson E.T."/>
            <person name="Lima T.G."/>
            <person name="Willett C.S."/>
            <person name="Edmands S."/>
            <person name="Li W."/>
            <person name="Burton R.S."/>
        </authorList>
    </citation>
    <scope>NUCLEOTIDE SEQUENCE [LARGE SCALE GENOMIC DNA]</scope>
    <source>
        <strain evidence="7 8">San Diego</strain>
    </source>
</reference>
<dbReference type="SUPFAM" id="SSF55545">
    <property type="entry name" value="beta-N-acetylhexosaminidase-like domain"/>
    <property type="match status" value="1"/>
</dbReference>
<accession>A0A553PH39</accession>
<comment type="catalytic activity">
    <reaction evidence="1">
        <text>Hydrolysis of terminal non-reducing N-acetyl-D-hexosamine residues in N-acetyl-beta-D-hexosaminides.</text>
        <dbReference type="EC" id="3.2.1.52"/>
    </reaction>
</comment>
<dbReference type="GO" id="GO:0030203">
    <property type="term" value="P:glycosaminoglycan metabolic process"/>
    <property type="evidence" value="ECO:0007669"/>
    <property type="project" value="TreeGrafter"/>
</dbReference>